<feature type="signal peptide" evidence="10">
    <location>
        <begin position="1"/>
        <end position="21"/>
    </location>
</feature>
<comment type="function">
    <text evidence="1 9">Kappa-casein stabilizes micelle formation, preventing casein precipitation in milk.</text>
</comment>
<evidence type="ECO:0000313" key="11">
    <source>
        <dbReference type="Proteomes" id="UP000694923"/>
    </source>
</evidence>
<dbReference type="GeneID" id="103597902"/>
<proteinExistence type="inferred from homology"/>
<reference evidence="12" key="1">
    <citation type="submission" date="2025-08" db="UniProtKB">
        <authorList>
            <consortium name="RefSeq"/>
        </authorList>
    </citation>
    <scope>IDENTIFICATION</scope>
</reference>
<evidence type="ECO:0000256" key="6">
    <source>
        <dbReference type="ARBA" id="ARBA00022553"/>
    </source>
</evidence>
<dbReference type="InterPro" id="IPR000117">
    <property type="entry name" value="Casein_kappa"/>
</dbReference>
<evidence type="ECO:0000256" key="4">
    <source>
        <dbReference type="ARBA" id="ARBA00017238"/>
    </source>
</evidence>
<keyword evidence="7 9" id="KW-0494">Milk protein</keyword>
<evidence type="ECO:0000256" key="5">
    <source>
        <dbReference type="ARBA" id="ARBA00022525"/>
    </source>
</evidence>
<name>A0ABM0RHB7_GALVR</name>
<evidence type="ECO:0000256" key="8">
    <source>
        <dbReference type="ARBA" id="ARBA00023180"/>
    </source>
</evidence>
<evidence type="ECO:0000313" key="12">
    <source>
        <dbReference type="RefSeq" id="XP_008580008.1"/>
    </source>
</evidence>
<evidence type="ECO:0000256" key="3">
    <source>
        <dbReference type="ARBA" id="ARBA00005332"/>
    </source>
</evidence>
<keyword evidence="11" id="KW-1185">Reference proteome</keyword>
<gene>
    <name evidence="12" type="primary">CSN3</name>
</gene>
<evidence type="ECO:0000256" key="1">
    <source>
        <dbReference type="ARBA" id="ARBA00003829"/>
    </source>
</evidence>
<evidence type="ECO:0000256" key="9">
    <source>
        <dbReference type="PIRNR" id="PIRNR002374"/>
    </source>
</evidence>
<evidence type="ECO:0000256" key="7">
    <source>
        <dbReference type="ARBA" id="ARBA00022743"/>
    </source>
</evidence>
<keyword evidence="10" id="KW-0732">Signal</keyword>
<protein>
    <recommendedName>
        <fullName evidence="4 9">Kappa-casein</fullName>
    </recommendedName>
</protein>
<organism evidence="11 12">
    <name type="scientific">Galeopterus variegatus</name>
    <name type="common">Malayan flying lemur</name>
    <name type="synonym">Cynocephalus variegatus</name>
    <dbReference type="NCBI Taxonomy" id="482537"/>
    <lineage>
        <taxon>Eukaryota</taxon>
        <taxon>Metazoa</taxon>
        <taxon>Chordata</taxon>
        <taxon>Craniata</taxon>
        <taxon>Vertebrata</taxon>
        <taxon>Euteleostomi</taxon>
        <taxon>Mammalia</taxon>
        <taxon>Eutheria</taxon>
        <taxon>Euarchontoglires</taxon>
        <taxon>Dermoptera</taxon>
        <taxon>Cynocephalidae</taxon>
        <taxon>Galeopterus</taxon>
    </lineage>
</organism>
<sequence length="182" mass="20339">MMKSFLLIVNILALTLPFLAADVQNQEQPACHENDERLSDQKTVSYVPIHYLNSYPHYNPNYYQPNPAVPINNLYIPHPYYAKPVVIKPQTQVPHRQVLPNIQQATMVRHPYLHPSFIAVLPKKIQHKTTTPAINTIAPVEPTPIPAIEPVLNTVVTAEASSEFIIESIPETASVPAISPVV</sequence>
<keyword evidence="5 9" id="KW-0964">Secreted</keyword>
<keyword evidence="6" id="KW-0597">Phosphoprotein</keyword>
<keyword evidence="8" id="KW-0325">Glycoprotein</keyword>
<dbReference type="PANTHER" id="PTHR11470">
    <property type="entry name" value="KAPPA CASEIN"/>
    <property type="match status" value="1"/>
</dbReference>
<dbReference type="Pfam" id="PF00997">
    <property type="entry name" value="Casein_kappa"/>
    <property type="match status" value="1"/>
</dbReference>
<dbReference type="Proteomes" id="UP000694923">
    <property type="component" value="Unplaced"/>
</dbReference>
<dbReference type="PIRSF" id="PIRSF002374">
    <property type="entry name" value="Casein_kappa"/>
    <property type="match status" value="1"/>
</dbReference>
<dbReference type="PANTHER" id="PTHR11470:SF2">
    <property type="entry name" value="KAPPA-CASEIN"/>
    <property type="match status" value="1"/>
</dbReference>
<evidence type="ECO:0000256" key="10">
    <source>
        <dbReference type="SAM" id="SignalP"/>
    </source>
</evidence>
<comment type="subcellular location">
    <subcellularLocation>
        <location evidence="2 9">Secreted</location>
    </subcellularLocation>
</comment>
<dbReference type="RefSeq" id="XP_008580008.1">
    <property type="nucleotide sequence ID" value="XM_008581786.1"/>
</dbReference>
<comment type="similarity">
    <text evidence="3 9">Belongs to the kappa-casein family.</text>
</comment>
<accession>A0ABM0RHB7</accession>
<evidence type="ECO:0000256" key="2">
    <source>
        <dbReference type="ARBA" id="ARBA00004613"/>
    </source>
</evidence>
<feature type="chain" id="PRO_5047241073" description="Kappa-casein" evidence="10">
    <location>
        <begin position="22"/>
        <end position="182"/>
    </location>
</feature>